<protein>
    <submittedName>
        <fullName evidence="9">TolC family protein</fullName>
    </submittedName>
</protein>
<evidence type="ECO:0000256" key="8">
    <source>
        <dbReference type="SAM" id="SignalP"/>
    </source>
</evidence>
<sequence>MKKRFKILLFTLGVFNFLQAQELLTVDKAIAIALDKNYDLRISKNDTKIASIESRLLNSGYLPRLSASGGINYRNESQNVTFSDGTSLSVEDAVTESYNASLTAEYTIFDGLERKFNVEKKEENTNLKKLQERQLIENTIVSIYDAYYNVAYQAQIEDNLKLNIENSIDRLERAKRKLKYGQGSKLDELNAQVDLNNDSISYASAYKDLKNAKRNLNLILGRDVKQTFVIDTTIVFAAPLSENEILESAKENNITSILNQQNVLLSELDIKIYKAKFLPKINGSASYNWNESQNPPTSFALANEAYGLNLGFNLSWNIFDGGNNATRIETSKITRKNREIELYRANEALKTEIFNAYEDYINRKFTLRSEAKNVETNRLNFTRTQKQYSLAQITTVEFRQAQINLLNALNNFARAKYDLKVSEINLLQLAGILIN</sequence>
<evidence type="ECO:0000256" key="2">
    <source>
        <dbReference type="ARBA" id="ARBA00007613"/>
    </source>
</evidence>
<dbReference type="InterPro" id="IPR003423">
    <property type="entry name" value="OMP_efflux"/>
</dbReference>
<dbReference type="RefSeq" id="WP_343767134.1">
    <property type="nucleotide sequence ID" value="NZ_BAAAFG010000015.1"/>
</dbReference>
<evidence type="ECO:0000256" key="6">
    <source>
        <dbReference type="ARBA" id="ARBA00023136"/>
    </source>
</evidence>
<evidence type="ECO:0000256" key="3">
    <source>
        <dbReference type="ARBA" id="ARBA00022448"/>
    </source>
</evidence>
<keyword evidence="6" id="KW-0472">Membrane</keyword>
<evidence type="ECO:0000256" key="4">
    <source>
        <dbReference type="ARBA" id="ARBA00022452"/>
    </source>
</evidence>
<dbReference type="InterPro" id="IPR051906">
    <property type="entry name" value="TolC-like"/>
</dbReference>
<keyword evidence="5" id="KW-0812">Transmembrane</keyword>
<dbReference type="EMBL" id="BAAAFG010000015">
    <property type="protein sequence ID" value="GAA0872923.1"/>
    <property type="molecule type" value="Genomic_DNA"/>
</dbReference>
<dbReference type="PANTHER" id="PTHR30026:SF20">
    <property type="entry name" value="OUTER MEMBRANE PROTEIN TOLC"/>
    <property type="match status" value="1"/>
</dbReference>
<keyword evidence="10" id="KW-1185">Reference proteome</keyword>
<name>A0ABP3XU45_9FLAO</name>
<dbReference type="Pfam" id="PF02321">
    <property type="entry name" value="OEP"/>
    <property type="match status" value="2"/>
</dbReference>
<dbReference type="Proteomes" id="UP001500507">
    <property type="component" value="Unassembled WGS sequence"/>
</dbReference>
<comment type="subcellular location">
    <subcellularLocation>
        <location evidence="1">Cell outer membrane</location>
    </subcellularLocation>
</comment>
<evidence type="ECO:0000313" key="10">
    <source>
        <dbReference type="Proteomes" id="UP001500507"/>
    </source>
</evidence>
<keyword evidence="8" id="KW-0732">Signal</keyword>
<dbReference type="SUPFAM" id="SSF56954">
    <property type="entry name" value="Outer membrane efflux proteins (OEP)"/>
    <property type="match status" value="1"/>
</dbReference>
<dbReference type="PANTHER" id="PTHR30026">
    <property type="entry name" value="OUTER MEMBRANE PROTEIN TOLC"/>
    <property type="match status" value="1"/>
</dbReference>
<dbReference type="Gene3D" id="1.20.1600.10">
    <property type="entry name" value="Outer membrane efflux proteins (OEP)"/>
    <property type="match status" value="1"/>
</dbReference>
<comment type="similarity">
    <text evidence="2">Belongs to the outer membrane factor (OMF) (TC 1.B.17) family.</text>
</comment>
<evidence type="ECO:0000256" key="7">
    <source>
        <dbReference type="ARBA" id="ARBA00023237"/>
    </source>
</evidence>
<evidence type="ECO:0000313" key="9">
    <source>
        <dbReference type="EMBL" id="GAA0872923.1"/>
    </source>
</evidence>
<proteinExistence type="inferred from homology"/>
<evidence type="ECO:0000256" key="1">
    <source>
        <dbReference type="ARBA" id="ARBA00004442"/>
    </source>
</evidence>
<organism evidence="9 10">
    <name type="scientific">Gangjinia marincola</name>
    <dbReference type="NCBI Taxonomy" id="578463"/>
    <lineage>
        <taxon>Bacteria</taxon>
        <taxon>Pseudomonadati</taxon>
        <taxon>Bacteroidota</taxon>
        <taxon>Flavobacteriia</taxon>
        <taxon>Flavobacteriales</taxon>
        <taxon>Flavobacteriaceae</taxon>
        <taxon>Gangjinia</taxon>
    </lineage>
</organism>
<feature type="chain" id="PRO_5047007469" evidence="8">
    <location>
        <begin position="21"/>
        <end position="435"/>
    </location>
</feature>
<reference evidence="10" key="1">
    <citation type="journal article" date="2019" name="Int. J. Syst. Evol. Microbiol.">
        <title>The Global Catalogue of Microorganisms (GCM) 10K type strain sequencing project: providing services to taxonomists for standard genome sequencing and annotation.</title>
        <authorList>
            <consortium name="The Broad Institute Genomics Platform"/>
            <consortium name="The Broad Institute Genome Sequencing Center for Infectious Disease"/>
            <person name="Wu L."/>
            <person name="Ma J."/>
        </authorList>
    </citation>
    <scope>NUCLEOTIDE SEQUENCE [LARGE SCALE GENOMIC DNA]</scope>
    <source>
        <strain evidence="10">JCM 16082</strain>
    </source>
</reference>
<gene>
    <name evidence="9" type="ORF">GCM10009117_20700</name>
</gene>
<keyword evidence="3" id="KW-0813">Transport</keyword>
<evidence type="ECO:0000256" key="5">
    <source>
        <dbReference type="ARBA" id="ARBA00022692"/>
    </source>
</evidence>
<feature type="signal peptide" evidence="8">
    <location>
        <begin position="1"/>
        <end position="20"/>
    </location>
</feature>
<comment type="caution">
    <text evidence="9">The sequence shown here is derived from an EMBL/GenBank/DDBJ whole genome shotgun (WGS) entry which is preliminary data.</text>
</comment>
<keyword evidence="7" id="KW-0998">Cell outer membrane</keyword>
<accession>A0ABP3XU45</accession>
<keyword evidence="4" id="KW-1134">Transmembrane beta strand</keyword>